<feature type="compositionally biased region" description="Basic residues" evidence="1">
    <location>
        <begin position="711"/>
        <end position="720"/>
    </location>
</feature>
<feature type="compositionally biased region" description="Polar residues" evidence="1">
    <location>
        <begin position="13"/>
        <end position="36"/>
    </location>
</feature>
<evidence type="ECO:0000313" key="3">
    <source>
        <dbReference type="Proteomes" id="UP000799324"/>
    </source>
</evidence>
<dbReference type="EMBL" id="MU004384">
    <property type="protein sequence ID" value="KAF2653288.1"/>
    <property type="molecule type" value="Genomic_DNA"/>
</dbReference>
<feature type="compositionally biased region" description="Acidic residues" evidence="1">
    <location>
        <begin position="98"/>
        <end position="108"/>
    </location>
</feature>
<feature type="region of interest" description="Disordered" evidence="1">
    <location>
        <begin position="629"/>
        <end position="648"/>
    </location>
</feature>
<dbReference type="PANTHER" id="PTHR35711">
    <property type="entry name" value="EXPRESSED PROTEIN"/>
    <property type="match status" value="1"/>
</dbReference>
<feature type="compositionally biased region" description="Acidic residues" evidence="1">
    <location>
        <begin position="401"/>
        <end position="415"/>
    </location>
</feature>
<organism evidence="2 3">
    <name type="scientific">Lophiostoma macrostomum CBS 122681</name>
    <dbReference type="NCBI Taxonomy" id="1314788"/>
    <lineage>
        <taxon>Eukaryota</taxon>
        <taxon>Fungi</taxon>
        <taxon>Dikarya</taxon>
        <taxon>Ascomycota</taxon>
        <taxon>Pezizomycotina</taxon>
        <taxon>Dothideomycetes</taxon>
        <taxon>Pleosporomycetidae</taxon>
        <taxon>Pleosporales</taxon>
        <taxon>Lophiostomataceae</taxon>
        <taxon>Lophiostoma</taxon>
    </lineage>
</organism>
<evidence type="ECO:0000313" key="2">
    <source>
        <dbReference type="EMBL" id="KAF2653288.1"/>
    </source>
</evidence>
<feature type="region of interest" description="Disordered" evidence="1">
    <location>
        <begin position="359"/>
        <end position="453"/>
    </location>
</feature>
<proteinExistence type="predicted"/>
<gene>
    <name evidence="2" type="ORF">K491DRAFT_603224</name>
</gene>
<protein>
    <submittedName>
        <fullName evidence="2">Uncharacterized protein</fullName>
    </submittedName>
</protein>
<dbReference type="OrthoDB" id="5399183at2759"/>
<keyword evidence="3" id="KW-1185">Reference proteome</keyword>
<evidence type="ECO:0000256" key="1">
    <source>
        <dbReference type="SAM" id="MobiDB-lite"/>
    </source>
</evidence>
<feature type="compositionally biased region" description="Acidic residues" evidence="1">
    <location>
        <begin position="50"/>
        <end position="74"/>
    </location>
</feature>
<sequence length="751" mass="81950">MGNHQDHKLVHDTPNSVRYNDQRSASGDTVSNTANDTEGRGDEQSGSDEAANEDDEEDSSAGQEEEQDDEEDDPAGFAPSHVSGKGKGKRPAIRIEPAGDDSQNEDAEFASHEAGHNASIDPLQGMLNGSKKRTYSTVSNTSLLFGDDGAGSSTFPRPKIERTLSHSGGSGLLTYKSSNAGDVNEQSINFDDEDYSGVNMISEDESDAEKLEQQEATFIIQDEHDHTDMFSQEFDDARRLSLDSHGSDNIFDFAPTGTYFPTITSLQDVGFGPLFETAPMAPTPEPLSKRKFSDNSMKRVRFDDQVQFSDSSSSSSSELDSATFPDLFLEQDKLPPGLSQLMEVDKDIDSASFASSASEHSYWDVGQDETRNLTHVDPSSGIVYDEDEESSDPGSSGYETDMGDTTDEYDSDDFGFEAQIRTPRQKSILHRPSSAPGSKVSSPRPFQRSSIGPTRGIFIHEDSRQAIAVTNRNTRTVTFYRPRTSLSLGQPLYGAYSSSTSTANDSPRTLAQQMNLSDSEPSIDAFAHPFTNMNTSDIMLAGIFGSAPINSSLFADMVGPPEAFYPFTDFGPNGEVISDQDEYEYDDDDASEDQVNIADFMDFGSDVDETELEQDDDTEVPATPATSMVAINGSTPARPTPLTETPLNRRSNVSDAMLEHFDRAGVTAFRNNQNRYRDLSCLPYDPDLRASVSRPIRSGRSAETLISPLRKRGSMSKKHISSPFAGVTKATGRLQSSVTNGRRGPRMGTFS</sequence>
<accession>A0A6A6T3A7</accession>
<feature type="region of interest" description="Disordered" evidence="1">
    <location>
        <begin position="1"/>
        <end position="178"/>
    </location>
</feature>
<dbReference type="Proteomes" id="UP000799324">
    <property type="component" value="Unassembled WGS sequence"/>
</dbReference>
<name>A0A6A6T3A7_9PLEO</name>
<reference evidence="2" key="1">
    <citation type="journal article" date="2020" name="Stud. Mycol.">
        <title>101 Dothideomycetes genomes: a test case for predicting lifestyles and emergence of pathogens.</title>
        <authorList>
            <person name="Haridas S."/>
            <person name="Albert R."/>
            <person name="Binder M."/>
            <person name="Bloem J."/>
            <person name="Labutti K."/>
            <person name="Salamov A."/>
            <person name="Andreopoulos B."/>
            <person name="Baker S."/>
            <person name="Barry K."/>
            <person name="Bills G."/>
            <person name="Bluhm B."/>
            <person name="Cannon C."/>
            <person name="Castanera R."/>
            <person name="Culley D."/>
            <person name="Daum C."/>
            <person name="Ezra D."/>
            <person name="Gonzalez J."/>
            <person name="Henrissat B."/>
            <person name="Kuo A."/>
            <person name="Liang C."/>
            <person name="Lipzen A."/>
            <person name="Lutzoni F."/>
            <person name="Magnuson J."/>
            <person name="Mondo S."/>
            <person name="Nolan M."/>
            <person name="Ohm R."/>
            <person name="Pangilinan J."/>
            <person name="Park H.-J."/>
            <person name="Ramirez L."/>
            <person name="Alfaro M."/>
            <person name="Sun H."/>
            <person name="Tritt A."/>
            <person name="Yoshinaga Y."/>
            <person name="Zwiers L.-H."/>
            <person name="Turgeon B."/>
            <person name="Goodwin S."/>
            <person name="Spatafora J."/>
            <person name="Crous P."/>
            <person name="Grigoriev I."/>
        </authorList>
    </citation>
    <scope>NUCLEOTIDE SEQUENCE</scope>
    <source>
        <strain evidence="2">CBS 122681</strain>
    </source>
</reference>
<dbReference type="PANTHER" id="PTHR35711:SF1">
    <property type="entry name" value="ECTODERMAL, ISOFORM F"/>
    <property type="match status" value="1"/>
</dbReference>
<dbReference type="AlphaFoldDB" id="A0A6A6T3A7"/>
<feature type="compositionally biased region" description="Polar residues" evidence="1">
    <location>
        <begin position="632"/>
        <end position="648"/>
    </location>
</feature>
<feature type="region of interest" description="Disordered" evidence="1">
    <location>
        <begin position="711"/>
        <end position="751"/>
    </location>
</feature>
<feature type="compositionally biased region" description="Basic and acidic residues" evidence="1">
    <location>
        <begin position="1"/>
        <end position="11"/>
    </location>
</feature>